<dbReference type="PANTHER" id="PTHR43749:SF2">
    <property type="entry name" value="RNA-SPLICING LIGASE RTCB"/>
    <property type="match status" value="1"/>
</dbReference>
<feature type="binding site" evidence="10">
    <location>
        <begin position="226"/>
        <end position="230"/>
    </location>
    <ligand>
        <name>GMP</name>
        <dbReference type="ChEBI" id="CHEBI:58115"/>
    </ligand>
</feature>
<evidence type="ECO:0000256" key="2">
    <source>
        <dbReference type="ARBA" id="ARBA00022598"/>
    </source>
</evidence>
<evidence type="ECO:0000313" key="13">
    <source>
        <dbReference type="Proteomes" id="UP000186917"/>
    </source>
</evidence>
<keyword evidence="7 11" id="KW-0464">Manganese</keyword>
<evidence type="ECO:0000256" key="4">
    <source>
        <dbReference type="ARBA" id="ARBA00022741"/>
    </source>
</evidence>
<dbReference type="STRING" id="477680.SAMN05421788_101775"/>
<dbReference type="GO" id="GO:0006396">
    <property type="term" value="P:RNA processing"/>
    <property type="evidence" value="ECO:0007669"/>
    <property type="project" value="InterPro"/>
</dbReference>
<evidence type="ECO:0000256" key="5">
    <source>
        <dbReference type="ARBA" id="ARBA00022800"/>
    </source>
</evidence>
<evidence type="ECO:0000256" key="11">
    <source>
        <dbReference type="PIRSR" id="PIRSR601233-3"/>
    </source>
</evidence>
<accession>A0A173MPE1</accession>
<gene>
    <name evidence="12" type="ORF">SAMN05421788_101775</name>
</gene>
<comment type="cofactor">
    <cofactor evidence="11">
        <name>Mn(2+)</name>
        <dbReference type="ChEBI" id="CHEBI:29035"/>
    </cofactor>
    <text evidence="11">Binds 2 manganese ions per subunit.</text>
</comment>
<dbReference type="GO" id="GO:0042245">
    <property type="term" value="P:RNA repair"/>
    <property type="evidence" value="ECO:0007669"/>
    <property type="project" value="UniProtKB-KW"/>
</dbReference>
<dbReference type="InterPro" id="IPR001233">
    <property type="entry name" value="RtcB"/>
</dbReference>
<dbReference type="EMBL" id="FTOR01000001">
    <property type="protein sequence ID" value="SIS71340.1"/>
    <property type="molecule type" value="Genomic_DNA"/>
</dbReference>
<dbReference type="GO" id="GO:0006281">
    <property type="term" value="P:DNA repair"/>
    <property type="evidence" value="ECO:0007669"/>
    <property type="project" value="TreeGrafter"/>
</dbReference>
<evidence type="ECO:0000256" key="7">
    <source>
        <dbReference type="ARBA" id="ARBA00023211"/>
    </source>
</evidence>
<reference evidence="13" key="1">
    <citation type="submission" date="2017-01" db="EMBL/GenBank/DDBJ databases">
        <authorList>
            <person name="Varghese N."/>
            <person name="Submissions S."/>
        </authorList>
    </citation>
    <scope>NUCLEOTIDE SEQUENCE [LARGE SCALE GENOMIC DNA]</scope>
    <source>
        <strain evidence="13">DSM 21054</strain>
    </source>
</reference>
<protein>
    <recommendedName>
        <fullName evidence="1">3'-phosphate/5'-hydroxy nucleic acid ligase</fullName>
        <ecNumber evidence="1">6.5.1.8</ecNumber>
    </recommendedName>
</protein>
<feature type="binding site" evidence="10">
    <location>
        <begin position="370"/>
        <end position="373"/>
    </location>
    <ligand>
        <name>GMP</name>
        <dbReference type="ChEBI" id="CHEBI:58115"/>
    </ligand>
</feature>
<organism evidence="12 13">
    <name type="scientific">Filimonas lacunae</name>
    <dbReference type="NCBI Taxonomy" id="477680"/>
    <lineage>
        <taxon>Bacteria</taxon>
        <taxon>Pseudomonadati</taxon>
        <taxon>Bacteroidota</taxon>
        <taxon>Chitinophagia</taxon>
        <taxon>Chitinophagales</taxon>
        <taxon>Chitinophagaceae</taxon>
        <taxon>Filimonas</taxon>
    </lineage>
</organism>
<dbReference type="Pfam" id="PF01139">
    <property type="entry name" value="RtcB"/>
    <property type="match status" value="1"/>
</dbReference>
<feature type="active site" description="GMP-histidine intermediate" evidence="9">
    <location>
        <position position="394"/>
    </location>
</feature>
<comment type="catalytic activity">
    <reaction evidence="8">
        <text>a 3'-end 3'-phospho-ribonucleotide-RNA + a 5'-end dephospho-ribonucleoside-RNA + GTP = a ribonucleotidyl-ribonucleotide-RNA + GMP + diphosphate</text>
        <dbReference type="Rhea" id="RHEA:68076"/>
        <dbReference type="Rhea" id="RHEA-COMP:10463"/>
        <dbReference type="Rhea" id="RHEA-COMP:13936"/>
        <dbReference type="Rhea" id="RHEA-COMP:17355"/>
        <dbReference type="ChEBI" id="CHEBI:33019"/>
        <dbReference type="ChEBI" id="CHEBI:37565"/>
        <dbReference type="ChEBI" id="CHEBI:58115"/>
        <dbReference type="ChEBI" id="CHEBI:83062"/>
        <dbReference type="ChEBI" id="CHEBI:138284"/>
        <dbReference type="ChEBI" id="CHEBI:173118"/>
        <dbReference type="EC" id="6.5.1.8"/>
    </reaction>
</comment>
<dbReference type="GO" id="GO:0030145">
    <property type="term" value="F:manganese ion binding"/>
    <property type="evidence" value="ECO:0007669"/>
    <property type="project" value="TreeGrafter"/>
</dbReference>
<dbReference type="PANTHER" id="PTHR43749">
    <property type="entry name" value="RNA-SPLICING LIGASE RTCB"/>
    <property type="match status" value="1"/>
</dbReference>
<dbReference type="SUPFAM" id="SSF103365">
    <property type="entry name" value="Hypothetical protein PH1602"/>
    <property type="match status" value="1"/>
</dbReference>
<evidence type="ECO:0000256" key="3">
    <source>
        <dbReference type="ARBA" id="ARBA00022723"/>
    </source>
</evidence>
<sequence>MARLNLKAKEIRALGYEEGPVVSIAMQVMEKHYKHYTKEAALDILKNILSAPNTFANNDVLCKIANELMEEVPEEKSQIELPENGLHYNVFGADFIEEAAIRQMNGAARLPVTVAGALMPDAHAGYGLPIGGVLATDNAVIPYAVGVDIGCRMCLSIYDIDVRDLTRKEPFLVQALRKSTLFGTGREFEQGTEHEVLDSPLFNDLHILTQLQAKAARQLGSSGSGNHFVEFGEVVIEEADAVLQVPAGKYLGILSHSGSRGLGATVANHYTQVARQKRLLPSAAQNLSWLSLDEQEGIEYWLAMNLAGDYAKACHDVIHQKLSKQLGRKPLRIVENHHNFAWKEIHEGREVIVHRKGATPAGKDVLGIIPGSMTAPGYIVKGKGEPASIASASHGAGRKFSRSHAATSTTHSALQAELRKHHVTLLSGGLDEAPFAYKDIDAVMAAQKQLVNTIGKFYPRIVKMDGAGAANWKPTRKTPEEGE</sequence>
<dbReference type="Gene3D" id="3.90.1860.10">
    <property type="entry name" value="tRNA-splicing ligase RtcB"/>
    <property type="match status" value="1"/>
</dbReference>
<dbReference type="AlphaFoldDB" id="A0A173MPE1"/>
<feature type="binding site" evidence="11">
    <location>
        <position position="227"/>
    </location>
    <ligand>
        <name>Mn(2+)</name>
        <dbReference type="ChEBI" id="CHEBI:29035"/>
        <label>1</label>
    </ligand>
</feature>
<dbReference type="InterPro" id="IPR052915">
    <property type="entry name" value="RtcB-like"/>
</dbReference>
<keyword evidence="13" id="KW-1185">Reference proteome</keyword>
<dbReference type="RefSeq" id="WP_076375821.1">
    <property type="nucleotide sequence ID" value="NZ_AP017422.1"/>
</dbReference>
<keyword evidence="3 11" id="KW-0479">Metal-binding</keyword>
<evidence type="ECO:0000256" key="9">
    <source>
        <dbReference type="PIRSR" id="PIRSR601233-1"/>
    </source>
</evidence>
<keyword evidence="2 12" id="KW-0436">Ligase</keyword>
<keyword evidence="4 10" id="KW-0547">Nucleotide-binding</keyword>
<feature type="binding site" evidence="10">
    <location>
        <begin position="338"/>
        <end position="339"/>
    </location>
    <ligand>
        <name>GMP</name>
        <dbReference type="ChEBI" id="CHEBI:58115"/>
    </ligand>
</feature>
<feature type="binding site" evidence="11">
    <location>
        <position position="148"/>
    </location>
    <ligand>
        <name>Mn(2+)</name>
        <dbReference type="ChEBI" id="CHEBI:29035"/>
        <label>1</label>
    </ligand>
</feature>
<dbReference type="KEGG" id="fln:FLA_5385"/>
<keyword evidence="6 10" id="KW-0342">GTP-binding</keyword>
<dbReference type="GO" id="GO:0005525">
    <property type="term" value="F:GTP binding"/>
    <property type="evidence" value="ECO:0007669"/>
    <property type="project" value="UniProtKB-KW"/>
</dbReference>
<dbReference type="GO" id="GO:0170057">
    <property type="term" value="F:RNA ligase (GTP) activity"/>
    <property type="evidence" value="ECO:0007669"/>
    <property type="project" value="UniProtKB-EC"/>
</dbReference>
<dbReference type="GO" id="GO:0003909">
    <property type="term" value="F:DNA ligase activity"/>
    <property type="evidence" value="ECO:0007669"/>
    <property type="project" value="TreeGrafter"/>
</dbReference>
<feature type="binding site" evidence="11">
    <location>
        <position position="338"/>
    </location>
    <ligand>
        <name>Mn(2+)</name>
        <dbReference type="ChEBI" id="CHEBI:29035"/>
        <label>2</label>
    </ligand>
</feature>
<dbReference type="OrthoDB" id="9802323at2"/>
<feature type="binding site" evidence="10">
    <location>
        <begin position="394"/>
        <end position="397"/>
    </location>
    <ligand>
        <name>GMP</name>
        <dbReference type="ChEBI" id="CHEBI:58115"/>
    </ligand>
</feature>
<evidence type="ECO:0000256" key="6">
    <source>
        <dbReference type="ARBA" id="ARBA00023134"/>
    </source>
</evidence>
<keyword evidence="5" id="KW-0692">RNA repair</keyword>
<proteinExistence type="predicted"/>
<evidence type="ECO:0000256" key="10">
    <source>
        <dbReference type="PIRSR" id="PIRSR601233-2"/>
    </source>
</evidence>
<name>A0A173MPE1_9BACT</name>
<evidence type="ECO:0000313" key="12">
    <source>
        <dbReference type="EMBL" id="SIS71340.1"/>
    </source>
</evidence>
<evidence type="ECO:0000256" key="1">
    <source>
        <dbReference type="ARBA" id="ARBA00012726"/>
    </source>
</evidence>
<dbReference type="Proteomes" id="UP000186917">
    <property type="component" value="Unassembled WGS sequence"/>
</dbReference>
<dbReference type="EC" id="6.5.1.8" evidence="1"/>
<dbReference type="InterPro" id="IPR036025">
    <property type="entry name" value="RtcB-like_sf"/>
</dbReference>
<feature type="binding site" evidence="11">
    <location>
        <position position="256"/>
    </location>
    <ligand>
        <name>Mn(2+)</name>
        <dbReference type="ChEBI" id="CHEBI:29035"/>
        <label>2</label>
    </ligand>
</feature>
<evidence type="ECO:0000256" key="8">
    <source>
        <dbReference type="ARBA" id="ARBA00047746"/>
    </source>
</evidence>